<dbReference type="SUPFAM" id="SSF52402">
    <property type="entry name" value="Adenine nucleotide alpha hydrolases-like"/>
    <property type="match status" value="2"/>
</dbReference>
<dbReference type="PANTHER" id="PTHR46268">
    <property type="entry name" value="STRESS RESPONSE PROTEIN NHAX"/>
    <property type="match status" value="1"/>
</dbReference>
<dbReference type="RefSeq" id="WP_187813425.1">
    <property type="nucleotide sequence ID" value="NZ_JACTVJ010000005.1"/>
</dbReference>
<dbReference type="Pfam" id="PF00582">
    <property type="entry name" value="Usp"/>
    <property type="match status" value="2"/>
</dbReference>
<evidence type="ECO:0000313" key="3">
    <source>
        <dbReference type="EMBL" id="MBC9712959.1"/>
    </source>
</evidence>
<gene>
    <name evidence="3" type="ORF">H9Y04_10300</name>
</gene>
<evidence type="ECO:0000259" key="2">
    <source>
        <dbReference type="Pfam" id="PF00582"/>
    </source>
</evidence>
<dbReference type="CDD" id="cd00293">
    <property type="entry name" value="USP-like"/>
    <property type="match status" value="1"/>
</dbReference>
<protein>
    <submittedName>
        <fullName evidence="3">Universal stress protein</fullName>
    </submittedName>
</protein>
<dbReference type="PRINTS" id="PR01438">
    <property type="entry name" value="UNVRSLSTRESS"/>
</dbReference>
<sequence>MSTHAPVIAAVDGSEHSLTALAWAMEAARVRDMEVLAVHVRGESAVQPSPEYVPLPPQIVEELDDAVRERVLARAEGAAVPVTYSTVDGVPSRALAEAAAKAQLLVVGSRGLGGFAALLLGSTGRKLAAQAPCPVVIVPHAERTADRTDAADRVVLGLAPDETADAVIDFAFTEAGRRGAELQVVSTYLVPLTSLLVVGEMADSSTGAGDSLAAAQSARLAPFTARHPSVRVAQVATAGDPAGRLVTASRSAALTVVGRHRRRLRPEALMMGSVTNAVLHHAHGPVVVVPGE</sequence>
<dbReference type="InterPro" id="IPR006016">
    <property type="entry name" value="UspA"/>
</dbReference>
<dbReference type="Proteomes" id="UP000642284">
    <property type="component" value="Unassembled WGS sequence"/>
</dbReference>
<dbReference type="InterPro" id="IPR006015">
    <property type="entry name" value="Universal_stress_UspA"/>
</dbReference>
<comment type="similarity">
    <text evidence="1">Belongs to the universal stress protein A family.</text>
</comment>
<dbReference type="Gene3D" id="3.40.50.620">
    <property type="entry name" value="HUPs"/>
    <property type="match status" value="2"/>
</dbReference>
<feature type="domain" description="UspA" evidence="2">
    <location>
        <begin position="7"/>
        <end position="139"/>
    </location>
</feature>
<reference evidence="3 4" key="1">
    <citation type="submission" date="2020-08" db="EMBL/GenBank/DDBJ databases">
        <title>Genemic of Streptomyces polyaspartic.</title>
        <authorList>
            <person name="Liu W."/>
        </authorList>
    </citation>
    <scope>NUCLEOTIDE SEQUENCE [LARGE SCALE GENOMIC DNA]</scope>
    <source>
        <strain evidence="3 4">TRM66268-LWL</strain>
    </source>
</reference>
<evidence type="ECO:0000313" key="4">
    <source>
        <dbReference type="Proteomes" id="UP000642284"/>
    </source>
</evidence>
<comment type="caution">
    <text evidence="3">The sequence shown here is derived from an EMBL/GenBank/DDBJ whole genome shotgun (WGS) entry which is preliminary data.</text>
</comment>
<proteinExistence type="inferred from homology"/>
<accession>A0ABR7SDM3</accession>
<organism evidence="3 4">
    <name type="scientific">Streptomyces polyasparticus</name>
    <dbReference type="NCBI Taxonomy" id="2767826"/>
    <lineage>
        <taxon>Bacteria</taxon>
        <taxon>Bacillati</taxon>
        <taxon>Actinomycetota</taxon>
        <taxon>Actinomycetes</taxon>
        <taxon>Kitasatosporales</taxon>
        <taxon>Streptomycetaceae</taxon>
        <taxon>Streptomyces</taxon>
    </lineage>
</organism>
<dbReference type="PANTHER" id="PTHR46268:SF6">
    <property type="entry name" value="UNIVERSAL STRESS PROTEIN UP12"/>
    <property type="match status" value="1"/>
</dbReference>
<keyword evidence="4" id="KW-1185">Reference proteome</keyword>
<dbReference type="InterPro" id="IPR014729">
    <property type="entry name" value="Rossmann-like_a/b/a_fold"/>
</dbReference>
<dbReference type="EMBL" id="JACTVJ010000005">
    <property type="protein sequence ID" value="MBC9712959.1"/>
    <property type="molecule type" value="Genomic_DNA"/>
</dbReference>
<name>A0ABR7SDM3_9ACTN</name>
<evidence type="ECO:0000256" key="1">
    <source>
        <dbReference type="ARBA" id="ARBA00008791"/>
    </source>
</evidence>
<feature type="domain" description="UspA" evidence="2">
    <location>
        <begin position="152"/>
        <end position="290"/>
    </location>
</feature>